<evidence type="ECO:0000313" key="2">
    <source>
        <dbReference type="Proteomes" id="UP000325286"/>
    </source>
</evidence>
<dbReference type="KEGG" id="rul:UC8_09570"/>
<sequence>MSDDLDRRLDAAITRGQRRNRMHKEAERKEQLSADELRRMHTSHRLALSEHIETAVARLANHFPGFRVETLFGEKGWGAACWRDNLDVKGGRRNSLFSRLELVIRPINDYFVLELKGKGTVANKEIFNRSHFEHLQEVDRESFEQLIDAWVVEYAELYSASE</sequence>
<evidence type="ECO:0000313" key="1">
    <source>
        <dbReference type="EMBL" id="QEG38996.1"/>
    </source>
</evidence>
<accession>A0A5B9QPP8</accession>
<dbReference type="OrthoDB" id="269629at2"/>
<reference evidence="1 2" key="1">
    <citation type="submission" date="2019-08" db="EMBL/GenBank/DDBJ databases">
        <title>Deep-cultivation of Planctomycetes and their phenomic and genomic characterization uncovers novel biology.</title>
        <authorList>
            <person name="Wiegand S."/>
            <person name="Jogler M."/>
            <person name="Boedeker C."/>
            <person name="Pinto D."/>
            <person name="Vollmers J."/>
            <person name="Rivas-Marin E."/>
            <person name="Kohn T."/>
            <person name="Peeters S.H."/>
            <person name="Heuer A."/>
            <person name="Rast P."/>
            <person name="Oberbeckmann S."/>
            <person name="Bunk B."/>
            <person name="Jeske O."/>
            <person name="Meyerdierks A."/>
            <person name="Storesund J.E."/>
            <person name="Kallscheuer N."/>
            <person name="Luecker S."/>
            <person name="Lage O.M."/>
            <person name="Pohl T."/>
            <person name="Merkel B.J."/>
            <person name="Hornburger P."/>
            <person name="Mueller R.-W."/>
            <person name="Bruemmer F."/>
            <person name="Labrenz M."/>
            <person name="Spormann A.M."/>
            <person name="Op den Camp H."/>
            <person name="Overmann J."/>
            <person name="Amann R."/>
            <person name="Jetten M.S.M."/>
            <person name="Mascher T."/>
            <person name="Medema M.H."/>
            <person name="Devos D.P."/>
            <person name="Kaster A.-K."/>
            <person name="Ovreas L."/>
            <person name="Rohde M."/>
            <person name="Galperin M.Y."/>
            <person name="Jogler C."/>
        </authorList>
    </citation>
    <scope>NUCLEOTIDE SEQUENCE [LARGE SCALE GENOMIC DNA]</scope>
    <source>
        <strain evidence="1 2">UC8</strain>
    </source>
</reference>
<dbReference type="RefSeq" id="WP_068140705.1">
    <property type="nucleotide sequence ID" value="NZ_CP042914.1"/>
</dbReference>
<name>A0A5B9QPP8_9BACT</name>
<protein>
    <submittedName>
        <fullName evidence="1">Uncharacterized protein</fullName>
    </submittedName>
</protein>
<keyword evidence="2" id="KW-1185">Reference proteome</keyword>
<dbReference type="EMBL" id="CP042914">
    <property type="protein sequence ID" value="QEG38996.1"/>
    <property type="molecule type" value="Genomic_DNA"/>
</dbReference>
<organism evidence="1 2">
    <name type="scientific">Roseimaritima ulvae</name>
    <dbReference type="NCBI Taxonomy" id="980254"/>
    <lineage>
        <taxon>Bacteria</taxon>
        <taxon>Pseudomonadati</taxon>
        <taxon>Planctomycetota</taxon>
        <taxon>Planctomycetia</taxon>
        <taxon>Pirellulales</taxon>
        <taxon>Pirellulaceae</taxon>
        <taxon>Roseimaritima</taxon>
    </lineage>
</organism>
<dbReference type="Proteomes" id="UP000325286">
    <property type="component" value="Chromosome"/>
</dbReference>
<gene>
    <name evidence="1" type="ORF">UC8_09570</name>
</gene>
<proteinExistence type="predicted"/>
<dbReference type="AlphaFoldDB" id="A0A5B9QPP8"/>